<evidence type="ECO:0000256" key="10">
    <source>
        <dbReference type="ARBA" id="ARBA00047899"/>
    </source>
</evidence>
<dbReference type="FunFam" id="3.30.200.20:FF:000644">
    <property type="entry name" value="Suppressor of npr1-1 constitutive 4"/>
    <property type="match status" value="1"/>
</dbReference>
<evidence type="ECO:0000259" key="14">
    <source>
        <dbReference type="PROSITE" id="PS50011"/>
    </source>
</evidence>
<dbReference type="PANTHER" id="PTHR46008">
    <property type="entry name" value="LEAF RUST 10 DISEASE-RESISTANCE LOCUS RECEPTOR-LIKE PROTEIN KINASE-LIKE 1.4"/>
    <property type="match status" value="1"/>
</dbReference>
<evidence type="ECO:0000256" key="8">
    <source>
        <dbReference type="ARBA" id="ARBA00023136"/>
    </source>
</evidence>
<dbReference type="PROSITE" id="PS50011">
    <property type="entry name" value="PROTEIN_KINASE_DOM"/>
    <property type="match status" value="1"/>
</dbReference>
<dbReference type="Pfam" id="PF07714">
    <property type="entry name" value="PK_Tyr_Ser-Thr"/>
    <property type="match status" value="1"/>
</dbReference>
<keyword evidence="16" id="KW-1185">Reference proteome</keyword>
<keyword evidence="3 13" id="KW-0812">Transmembrane</keyword>
<evidence type="ECO:0000256" key="1">
    <source>
        <dbReference type="ARBA" id="ARBA00004479"/>
    </source>
</evidence>
<name>A0A565CR18_9BRAS</name>
<keyword evidence="6 12" id="KW-0067">ATP-binding</keyword>
<dbReference type="InterPro" id="IPR032872">
    <property type="entry name" value="WAK_assoc_C"/>
</dbReference>
<evidence type="ECO:0000256" key="11">
    <source>
        <dbReference type="ARBA" id="ARBA00048679"/>
    </source>
</evidence>
<dbReference type="EC" id="2.7.11.1" evidence="2"/>
<keyword evidence="5 12" id="KW-0547">Nucleotide-binding</keyword>
<keyword evidence="7 13" id="KW-1133">Transmembrane helix</keyword>
<dbReference type="AlphaFoldDB" id="A0A565CR18"/>
<organism evidence="15 16">
    <name type="scientific">Arabis nemorensis</name>
    <dbReference type="NCBI Taxonomy" id="586526"/>
    <lineage>
        <taxon>Eukaryota</taxon>
        <taxon>Viridiplantae</taxon>
        <taxon>Streptophyta</taxon>
        <taxon>Embryophyta</taxon>
        <taxon>Tracheophyta</taxon>
        <taxon>Spermatophyta</taxon>
        <taxon>Magnoliopsida</taxon>
        <taxon>eudicotyledons</taxon>
        <taxon>Gunneridae</taxon>
        <taxon>Pentapetalae</taxon>
        <taxon>rosids</taxon>
        <taxon>malvids</taxon>
        <taxon>Brassicales</taxon>
        <taxon>Brassicaceae</taxon>
        <taxon>Arabideae</taxon>
        <taxon>Arabis</taxon>
    </lineage>
</organism>
<dbReference type="SUPFAM" id="SSF56112">
    <property type="entry name" value="Protein kinase-like (PK-like)"/>
    <property type="match status" value="1"/>
</dbReference>
<comment type="catalytic activity">
    <reaction evidence="10">
        <text>L-threonyl-[protein] + ATP = O-phospho-L-threonyl-[protein] + ADP + H(+)</text>
        <dbReference type="Rhea" id="RHEA:46608"/>
        <dbReference type="Rhea" id="RHEA-COMP:11060"/>
        <dbReference type="Rhea" id="RHEA-COMP:11605"/>
        <dbReference type="ChEBI" id="CHEBI:15378"/>
        <dbReference type="ChEBI" id="CHEBI:30013"/>
        <dbReference type="ChEBI" id="CHEBI:30616"/>
        <dbReference type="ChEBI" id="CHEBI:61977"/>
        <dbReference type="ChEBI" id="CHEBI:456216"/>
        <dbReference type="EC" id="2.7.11.1"/>
    </reaction>
</comment>
<evidence type="ECO:0000256" key="6">
    <source>
        <dbReference type="ARBA" id="ARBA00022840"/>
    </source>
</evidence>
<evidence type="ECO:0000256" key="7">
    <source>
        <dbReference type="ARBA" id="ARBA00022989"/>
    </source>
</evidence>
<evidence type="ECO:0000313" key="15">
    <source>
        <dbReference type="EMBL" id="VVB16089.1"/>
    </source>
</evidence>
<evidence type="ECO:0000256" key="12">
    <source>
        <dbReference type="PROSITE-ProRule" id="PRU10141"/>
    </source>
</evidence>
<dbReference type="Pfam" id="PF14380">
    <property type="entry name" value="WAK_assoc"/>
    <property type="match status" value="1"/>
</dbReference>
<feature type="non-terminal residue" evidence="15">
    <location>
        <position position="526"/>
    </location>
</feature>
<keyword evidence="8 13" id="KW-0472">Membrane</keyword>
<evidence type="ECO:0000313" key="16">
    <source>
        <dbReference type="Proteomes" id="UP000489600"/>
    </source>
</evidence>
<gene>
    <name evidence="15" type="ORF">ANE_LOCUS26533</name>
</gene>
<comment type="caution">
    <text evidence="15">The sequence shown here is derived from an EMBL/GenBank/DDBJ whole genome shotgun (WGS) entry which is preliminary data.</text>
</comment>
<evidence type="ECO:0000256" key="5">
    <source>
        <dbReference type="ARBA" id="ARBA00022741"/>
    </source>
</evidence>
<keyword evidence="4" id="KW-0732">Signal</keyword>
<dbReference type="GO" id="GO:0004674">
    <property type="term" value="F:protein serine/threonine kinase activity"/>
    <property type="evidence" value="ECO:0007669"/>
    <property type="project" value="UniProtKB-KW"/>
</dbReference>
<dbReference type="GO" id="GO:0016020">
    <property type="term" value="C:membrane"/>
    <property type="evidence" value="ECO:0007669"/>
    <property type="project" value="UniProtKB-SubCell"/>
</dbReference>
<dbReference type="Pfam" id="PF13947">
    <property type="entry name" value="GUB_WAK_bind"/>
    <property type="match status" value="1"/>
</dbReference>
<dbReference type="InterPro" id="IPR011009">
    <property type="entry name" value="Kinase-like_dom_sf"/>
</dbReference>
<evidence type="ECO:0000256" key="13">
    <source>
        <dbReference type="SAM" id="Phobius"/>
    </source>
</evidence>
<keyword evidence="9" id="KW-0325">Glycoprotein</keyword>
<reference evidence="15" key="1">
    <citation type="submission" date="2019-07" db="EMBL/GenBank/DDBJ databases">
        <authorList>
            <person name="Dittberner H."/>
        </authorList>
    </citation>
    <scope>NUCLEOTIDE SEQUENCE [LARGE SCALE GENOMIC DNA]</scope>
</reference>
<sequence length="526" mass="59088">MDQKSNTLRLARADLLGFFCSATFNTTNLPPEIFELSPTYKNLTIFYQCDPRLHYLSSYTCPGRGLVSAYLSPNYYRSCQGSFNMTVPTRFIPEEKELDVARLEIVLREGIEVKVKIDELPCEECSSSDYEHYIRCSQPFRCGDQGGLLYPFWIPGREDCGHPEFKLKCNASFAEFSIASVKFRILEANYDSRIVRLAGSDYVNNICLRNQLNVQFIQSVLLFTPDTELLTIYYHCQDVNSFLDALKVREFFCKDDSKTFKNYYVTRNNSSPLLDGDNGLRGSCTREVSIPVSGSALNRLSEDNLTKILEQGFKLGLNQECSTCIESKGACGYNQTSKGFVCYCDDGTRGVNCGSRKRSHGTLVKAVRIVAGVILSVALISLFLLFLRKRETRLKQQNLKALIPLKHYTYAQVKRITKSFAEVVGKGGFGIVYRGTLSDGRMVAVKVLKDSKGNGEDFINEVASMSQTSHLNIVSLLGFWSEGSKRAIIYEFLGNGSLHKFISGKNTMNMDWTTLYNIALGVARGL</sequence>
<protein>
    <recommendedName>
        <fullName evidence="2">non-specific serine/threonine protein kinase</fullName>
        <ecNumber evidence="2">2.7.11.1</ecNumber>
    </recommendedName>
</protein>
<dbReference type="InterPro" id="IPR001245">
    <property type="entry name" value="Ser-Thr/Tyr_kinase_cat_dom"/>
</dbReference>
<evidence type="ECO:0000256" key="4">
    <source>
        <dbReference type="ARBA" id="ARBA00022729"/>
    </source>
</evidence>
<dbReference type="PROSITE" id="PS00022">
    <property type="entry name" value="EGF_1"/>
    <property type="match status" value="1"/>
</dbReference>
<dbReference type="InterPro" id="IPR000742">
    <property type="entry name" value="EGF"/>
</dbReference>
<dbReference type="InterPro" id="IPR025287">
    <property type="entry name" value="WAK_GUB"/>
</dbReference>
<evidence type="ECO:0000256" key="2">
    <source>
        <dbReference type="ARBA" id="ARBA00012513"/>
    </source>
</evidence>
<comment type="catalytic activity">
    <reaction evidence="11">
        <text>L-seryl-[protein] + ATP = O-phospho-L-seryl-[protein] + ADP + H(+)</text>
        <dbReference type="Rhea" id="RHEA:17989"/>
        <dbReference type="Rhea" id="RHEA-COMP:9863"/>
        <dbReference type="Rhea" id="RHEA-COMP:11604"/>
        <dbReference type="ChEBI" id="CHEBI:15378"/>
        <dbReference type="ChEBI" id="CHEBI:29999"/>
        <dbReference type="ChEBI" id="CHEBI:30616"/>
        <dbReference type="ChEBI" id="CHEBI:83421"/>
        <dbReference type="ChEBI" id="CHEBI:456216"/>
        <dbReference type="EC" id="2.7.11.1"/>
    </reaction>
</comment>
<accession>A0A565CR18</accession>
<dbReference type="GO" id="GO:0005524">
    <property type="term" value="F:ATP binding"/>
    <property type="evidence" value="ECO:0007669"/>
    <property type="project" value="UniProtKB-UniRule"/>
</dbReference>
<dbReference type="InterPro" id="IPR000719">
    <property type="entry name" value="Prot_kinase_dom"/>
</dbReference>
<dbReference type="InterPro" id="IPR017441">
    <property type="entry name" value="Protein_kinase_ATP_BS"/>
</dbReference>
<proteinExistence type="predicted"/>
<feature type="binding site" evidence="12">
    <location>
        <position position="446"/>
    </location>
    <ligand>
        <name>ATP</name>
        <dbReference type="ChEBI" id="CHEBI:30616"/>
    </ligand>
</feature>
<feature type="transmembrane region" description="Helical" evidence="13">
    <location>
        <begin position="366"/>
        <end position="387"/>
    </location>
</feature>
<evidence type="ECO:0000256" key="9">
    <source>
        <dbReference type="ARBA" id="ARBA00023180"/>
    </source>
</evidence>
<evidence type="ECO:0000256" key="3">
    <source>
        <dbReference type="ARBA" id="ARBA00022692"/>
    </source>
</evidence>
<dbReference type="GO" id="GO:0030247">
    <property type="term" value="F:polysaccharide binding"/>
    <property type="evidence" value="ECO:0007669"/>
    <property type="project" value="InterPro"/>
</dbReference>
<dbReference type="PROSITE" id="PS00107">
    <property type="entry name" value="PROTEIN_KINASE_ATP"/>
    <property type="match status" value="1"/>
</dbReference>
<comment type="subcellular location">
    <subcellularLocation>
        <location evidence="1">Membrane</location>
        <topology evidence="1">Single-pass type I membrane protein</topology>
    </subcellularLocation>
</comment>
<feature type="domain" description="Protein kinase" evidence="14">
    <location>
        <begin position="418"/>
        <end position="526"/>
    </location>
</feature>
<dbReference type="Proteomes" id="UP000489600">
    <property type="component" value="Unassembled WGS sequence"/>
</dbReference>
<dbReference type="PANTHER" id="PTHR46008:SF58">
    <property type="entry name" value="PROTEIN KINASE DOMAIN-CONTAINING PROTEIN"/>
    <property type="match status" value="1"/>
</dbReference>
<dbReference type="EMBL" id="CABITT030000008">
    <property type="protein sequence ID" value="VVB16089.1"/>
    <property type="molecule type" value="Genomic_DNA"/>
</dbReference>
<dbReference type="OrthoDB" id="1076926at2759"/>
<dbReference type="Gene3D" id="1.10.510.10">
    <property type="entry name" value="Transferase(Phosphotransferase) domain 1"/>
    <property type="match status" value="1"/>
</dbReference>